<evidence type="ECO:0000256" key="3">
    <source>
        <dbReference type="ARBA" id="ARBA00022722"/>
    </source>
</evidence>
<dbReference type="STRING" id="70415.A0A5S6QXF2"/>
<protein>
    <recommendedName>
        <fullName evidence="11">Protein artemis</fullName>
    </recommendedName>
    <alternativeName>
        <fullName evidence="12">DNA cross-link repair 1C protein</fullName>
    </alternativeName>
</protein>
<sequence>MSTFNGIIAEYDFISVDRFCNQALQASAFFLSHFHSDHTIGLQSDSFFEKLRFSRATLFMHKATFELLLSDQHCKRLKPYIKSWETNVPFLVYATDDQSARSVTVTLLPGGHCFGSVMFLFEGPEGPVLYTGDERVSLSDWKNFPLLHIGSEVKLLTCLYFDSTFCTPHTRHFPSRWEAVKAASEVAADWLKENSENRVLLRCPYMYGYEFFFCQLSKRIKQKIHVDENFLRAYKASADILSSLTDRFGETRVHLFIPSESEYDGGRKYGSFRTCLPFVSDNSTVLTLKPSVMWFAARKNTKCVKYFTSRTFCRILYSNHSSMDEVVEMVSYLKPKRLCPCVLPRDYSVHCFQQFLISSPLGQFQLNFSHCLCSTTTFRSAGCKNGPTRHRSDKQRYVGVLPRIDDKASTASYIHCRSSELHESCENLTALSSK</sequence>
<dbReference type="Gene3D" id="3.40.50.12650">
    <property type="match status" value="1"/>
</dbReference>
<dbReference type="PANTHER" id="PTHR23240:SF8">
    <property type="entry name" value="PROTEIN ARTEMIS"/>
    <property type="match status" value="1"/>
</dbReference>
<dbReference type="Pfam" id="PF07522">
    <property type="entry name" value="DRMBL"/>
    <property type="match status" value="1"/>
</dbReference>
<accession>A0A5S6QXF2</accession>
<keyword evidence="6" id="KW-0378">Hydrolase</keyword>
<evidence type="ECO:0000256" key="10">
    <source>
        <dbReference type="ARBA" id="ARBA00023242"/>
    </source>
</evidence>
<evidence type="ECO:0000256" key="2">
    <source>
        <dbReference type="ARBA" id="ARBA00010304"/>
    </source>
</evidence>
<evidence type="ECO:0000313" key="14">
    <source>
        <dbReference type="Proteomes" id="UP000046395"/>
    </source>
</evidence>
<evidence type="ECO:0000256" key="9">
    <source>
        <dbReference type="ARBA" id="ARBA00023204"/>
    </source>
</evidence>
<keyword evidence="14" id="KW-1185">Reference proteome</keyword>
<organism evidence="14 15">
    <name type="scientific">Trichuris muris</name>
    <name type="common">Mouse whipworm</name>
    <dbReference type="NCBI Taxonomy" id="70415"/>
    <lineage>
        <taxon>Eukaryota</taxon>
        <taxon>Metazoa</taxon>
        <taxon>Ecdysozoa</taxon>
        <taxon>Nematoda</taxon>
        <taxon>Enoplea</taxon>
        <taxon>Dorylaimia</taxon>
        <taxon>Trichinellida</taxon>
        <taxon>Trichuridae</taxon>
        <taxon>Trichuris</taxon>
    </lineage>
</organism>
<dbReference type="GO" id="GO:0036297">
    <property type="term" value="P:interstrand cross-link repair"/>
    <property type="evidence" value="ECO:0007669"/>
    <property type="project" value="TreeGrafter"/>
</dbReference>
<evidence type="ECO:0000256" key="12">
    <source>
        <dbReference type="ARBA" id="ARBA00042677"/>
    </source>
</evidence>
<comment type="similarity">
    <text evidence="2">Belongs to the DNA repair metallo-beta-lactamase (DRMBL) family.</text>
</comment>
<keyword evidence="10" id="KW-0539">Nucleus</keyword>
<dbReference type="PANTHER" id="PTHR23240">
    <property type="entry name" value="DNA CROSS-LINK REPAIR PROTEIN PSO2/SNM1-RELATED"/>
    <property type="match status" value="1"/>
</dbReference>
<dbReference type="GO" id="GO:0005634">
    <property type="term" value="C:nucleus"/>
    <property type="evidence" value="ECO:0007669"/>
    <property type="project" value="UniProtKB-SubCell"/>
</dbReference>
<dbReference type="SUPFAM" id="SSF56281">
    <property type="entry name" value="Metallo-hydrolase/oxidoreductase"/>
    <property type="match status" value="1"/>
</dbReference>
<name>A0A5S6QXF2_TRIMR</name>
<keyword evidence="5" id="KW-0227">DNA damage</keyword>
<reference evidence="15" key="1">
    <citation type="submission" date="2019-12" db="UniProtKB">
        <authorList>
            <consortium name="WormBaseParasite"/>
        </authorList>
    </citation>
    <scope>IDENTIFICATION</scope>
</reference>
<keyword evidence="9" id="KW-0234">DNA repair</keyword>
<dbReference type="InterPro" id="IPR011084">
    <property type="entry name" value="DRMBL"/>
</dbReference>
<evidence type="ECO:0000256" key="8">
    <source>
        <dbReference type="ARBA" id="ARBA00023172"/>
    </source>
</evidence>
<feature type="domain" description="DNA repair metallo-beta-lactamase" evidence="13">
    <location>
        <begin position="280"/>
        <end position="344"/>
    </location>
</feature>
<dbReference type="GO" id="GO:0006310">
    <property type="term" value="P:DNA recombination"/>
    <property type="evidence" value="ECO:0007669"/>
    <property type="project" value="UniProtKB-KW"/>
</dbReference>
<dbReference type="Proteomes" id="UP000046395">
    <property type="component" value="Unassembled WGS sequence"/>
</dbReference>
<dbReference type="GO" id="GO:0000723">
    <property type="term" value="P:telomere maintenance"/>
    <property type="evidence" value="ECO:0007669"/>
    <property type="project" value="TreeGrafter"/>
</dbReference>
<keyword evidence="8" id="KW-0233">DNA recombination</keyword>
<evidence type="ECO:0000256" key="1">
    <source>
        <dbReference type="ARBA" id="ARBA00004123"/>
    </source>
</evidence>
<evidence type="ECO:0000256" key="11">
    <source>
        <dbReference type="ARBA" id="ARBA00039759"/>
    </source>
</evidence>
<evidence type="ECO:0000256" key="6">
    <source>
        <dbReference type="ARBA" id="ARBA00022801"/>
    </source>
</evidence>
<keyword evidence="3" id="KW-0540">Nuclease</keyword>
<evidence type="ECO:0000259" key="13">
    <source>
        <dbReference type="Pfam" id="PF07522"/>
    </source>
</evidence>
<dbReference type="AlphaFoldDB" id="A0A5S6QXF2"/>
<evidence type="ECO:0000313" key="15">
    <source>
        <dbReference type="WBParaSite" id="TMUE_3000012071.1"/>
    </source>
</evidence>
<evidence type="ECO:0000256" key="5">
    <source>
        <dbReference type="ARBA" id="ARBA00022763"/>
    </source>
</evidence>
<dbReference type="GO" id="GO:0004519">
    <property type="term" value="F:endonuclease activity"/>
    <property type="evidence" value="ECO:0007669"/>
    <property type="project" value="UniProtKB-KW"/>
</dbReference>
<dbReference type="GO" id="GO:0003684">
    <property type="term" value="F:damaged DNA binding"/>
    <property type="evidence" value="ECO:0007669"/>
    <property type="project" value="TreeGrafter"/>
</dbReference>
<proteinExistence type="inferred from homology"/>
<dbReference type="Gene3D" id="3.60.15.10">
    <property type="entry name" value="Ribonuclease Z/Hydroxyacylglutathione hydrolase-like"/>
    <property type="match status" value="1"/>
</dbReference>
<dbReference type="GO" id="GO:0006303">
    <property type="term" value="P:double-strand break repair via nonhomologous end joining"/>
    <property type="evidence" value="ECO:0007669"/>
    <property type="project" value="TreeGrafter"/>
</dbReference>
<evidence type="ECO:0000256" key="4">
    <source>
        <dbReference type="ARBA" id="ARBA00022759"/>
    </source>
</evidence>
<keyword evidence="4" id="KW-0255">Endonuclease</keyword>
<keyword evidence="7" id="KW-0269">Exonuclease</keyword>
<comment type="subcellular location">
    <subcellularLocation>
        <location evidence="1">Nucleus</location>
    </subcellularLocation>
</comment>
<evidence type="ECO:0000256" key="7">
    <source>
        <dbReference type="ARBA" id="ARBA00022839"/>
    </source>
</evidence>
<dbReference type="InterPro" id="IPR036866">
    <property type="entry name" value="RibonucZ/Hydroxyglut_hydro"/>
</dbReference>
<dbReference type="WBParaSite" id="TMUE_3000012071.1">
    <property type="protein sequence ID" value="TMUE_3000012071.1"/>
    <property type="gene ID" value="WBGene00289819"/>
</dbReference>
<dbReference type="GO" id="GO:0035312">
    <property type="term" value="F:5'-3' DNA exonuclease activity"/>
    <property type="evidence" value="ECO:0007669"/>
    <property type="project" value="TreeGrafter"/>
</dbReference>